<feature type="compositionally biased region" description="Polar residues" evidence="1">
    <location>
        <begin position="1"/>
        <end position="11"/>
    </location>
</feature>
<feature type="transmembrane region" description="Helical" evidence="2">
    <location>
        <begin position="105"/>
        <end position="125"/>
    </location>
</feature>
<feature type="transmembrane region" description="Helical" evidence="2">
    <location>
        <begin position="332"/>
        <end position="352"/>
    </location>
</feature>
<evidence type="ECO:0000256" key="1">
    <source>
        <dbReference type="SAM" id="MobiDB-lite"/>
    </source>
</evidence>
<dbReference type="RefSeq" id="WP_260594315.1">
    <property type="nucleotide sequence ID" value="NZ_CP104003.1"/>
</dbReference>
<feature type="transmembrane region" description="Helical" evidence="2">
    <location>
        <begin position="279"/>
        <end position="297"/>
    </location>
</feature>
<keyword evidence="2" id="KW-1133">Transmembrane helix</keyword>
<keyword evidence="4" id="KW-1185">Reference proteome</keyword>
<feature type="transmembrane region" description="Helical" evidence="2">
    <location>
        <begin position="65"/>
        <end position="85"/>
    </location>
</feature>
<protein>
    <submittedName>
        <fullName evidence="3">Uncharacterized protein</fullName>
    </submittedName>
</protein>
<proteinExistence type="predicted"/>
<reference evidence="3" key="1">
    <citation type="submission" date="2022-09" db="EMBL/GenBank/DDBJ databases">
        <title>Diverse halophilic archaea isolated from saline environments.</title>
        <authorList>
            <person name="Cui H.-L."/>
        </authorList>
    </citation>
    <scope>NUCLEOTIDE SEQUENCE</scope>
    <source>
        <strain evidence="3">ZS-35-S2</strain>
    </source>
</reference>
<dbReference type="GeneID" id="74941360"/>
<name>A0A9E7UBN2_9EURY</name>
<dbReference type="KEGG" id="ssai:N0B31_03020"/>
<dbReference type="AlphaFoldDB" id="A0A9E7UBN2"/>
<feature type="transmembrane region" description="Helical" evidence="2">
    <location>
        <begin position="213"/>
        <end position="238"/>
    </location>
</feature>
<dbReference type="Proteomes" id="UP001057580">
    <property type="component" value="Chromosome"/>
</dbReference>
<feature type="transmembrane region" description="Helical" evidence="2">
    <location>
        <begin position="26"/>
        <end position="45"/>
    </location>
</feature>
<organism evidence="3 4">
    <name type="scientific">Salinirubellus salinus</name>
    <dbReference type="NCBI Taxonomy" id="1364945"/>
    <lineage>
        <taxon>Archaea</taxon>
        <taxon>Methanobacteriati</taxon>
        <taxon>Methanobacteriota</taxon>
        <taxon>Stenosarchaea group</taxon>
        <taxon>Halobacteria</taxon>
        <taxon>Halobacteriales</taxon>
        <taxon>Natronomonadaceae</taxon>
        <taxon>Salinirubellus</taxon>
    </lineage>
</organism>
<feature type="region of interest" description="Disordered" evidence="1">
    <location>
        <begin position="1"/>
        <end position="20"/>
    </location>
</feature>
<gene>
    <name evidence="3" type="ORF">N0B31_03020</name>
</gene>
<evidence type="ECO:0000313" key="4">
    <source>
        <dbReference type="Proteomes" id="UP001057580"/>
    </source>
</evidence>
<keyword evidence="2" id="KW-0472">Membrane</keyword>
<dbReference type="EMBL" id="CP104003">
    <property type="protein sequence ID" value="UWM55262.1"/>
    <property type="molecule type" value="Genomic_DNA"/>
</dbReference>
<feature type="transmembrane region" description="Helical" evidence="2">
    <location>
        <begin position="179"/>
        <end position="201"/>
    </location>
</feature>
<evidence type="ECO:0000313" key="3">
    <source>
        <dbReference type="EMBL" id="UWM55262.1"/>
    </source>
</evidence>
<evidence type="ECO:0000256" key="2">
    <source>
        <dbReference type="SAM" id="Phobius"/>
    </source>
</evidence>
<keyword evidence="2" id="KW-0812">Transmembrane</keyword>
<feature type="transmembrane region" description="Helical" evidence="2">
    <location>
        <begin position="137"/>
        <end position="159"/>
    </location>
</feature>
<feature type="transmembrane region" description="Helical" evidence="2">
    <location>
        <begin position="304"/>
        <end position="326"/>
    </location>
</feature>
<sequence>MVPSDSPTGQSAPVPRPVRRRFPDALPTHTAFLALLLAAGLFGGLRRLARLSTGEVSLHPDLRLVWSDLAAAVASGTPLYTGVAVDNKPPLFELLNVGAYLTGEYVLALVLLVALANGLAAAFLWQAAAVRGHSRTGALAALLFLLALPLVDGTVVNVRSLAVAGTLFALATRSPTSRGVGVACAVLCSQHAVFALPVVAYDGYVEAGRSRRWLGRFLVTGALVTTLVYGAVLTVWGWPSLIGAVRATVGSAAPYLLSYGPSVFVSTGTWWRYTLRMHLQLWVVLALSLWGLGRAIVAMRDRPLTAWGTPHLLVALLVASSLPLVVRPFVTYWLYPLPAIALLGAFGADAVLTGASGL</sequence>
<accession>A0A9E7UBN2</accession>